<dbReference type="AlphaFoldDB" id="A0AAW0GCE4"/>
<comment type="caution">
    <text evidence="1">The sequence shown here is derived from an EMBL/GenBank/DDBJ whole genome shotgun (WGS) entry which is preliminary data.</text>
</comment>
<keyword evidence="2" id="KW-1185">Reference proteome</keyword>
<name>A0AAW0GCE4_9APHY</name>
<sequence>MEGKISQLSPDSEYHRAFFTIRFIMLAQFLAAVLLVVPFIGTASASPAPAVTSCAKCAPTIVFGGVTRTLTLAREEEMNTLQCNYDLPAISGFSPACLYANVNGALLFTNAGSSCPSVATIVTQTSPPCHASL</sequence>
<evidence type="ECO:0000313" key="1">
    <source>
        <dbReference type="EMBL" id="KAK7690097.1"/>
    </source>
</evidence>
<gene>
    <name evidence="1" type="ORF">QCA50_006743</name>
</gene>
<organism evidence="1 2">
    <name type="scientific">Cerrena zonata</name>
    <dbReference type="NCBI Taxonomy" id="2478898"/>
    <lineage>
        <taxon>Eukaryota</taxon>
        <taxon>Fungi</taxon>
        <taxon>Dikarya</taxon>
        <taxon>Basidiomycota</taxon>
        <taxon>Agaricomycotina</taxon>
        <taxon>Agaricomycetes</taxon>
        <taxon>Polyporales</taxon>
        <taxon>Cerrenaceae</taxon>
        <taxon>Cerrena</taxon>
    </lineage>
</organism>
<protein>
    <submittedName>
        <fullName evidence="1">Uncharacterized protein</fullName>
    </submittedName>
</protein>
<accession>A0AAW0GCE4</accession>
<proteinExistence type="predicted"/>
<evidence type="ECO:0000313" key="2">
    <source>
        <dbReference type="Proteomes" id="UP001385951"/>
    </source>
</evidence>
<dbReference type="Proteomes" id="UP001385951">
    <property type="component" value="Unassembled WGS sequence"/>
</dbReference>
<reference evidence="1 2" key="1">
    <citation type="submission" date="2022-09" db="EMBL/GenBank/DDBJ databases">
        <authorList>
            <person name="Palmer J.M."/>
        </authorList>
    </citation>
    <scope>NUCLEOTIDE SEQUENCE [LARGE SCALE GENOMIC DNA]</scope>
    <source>
        <strain evidence="1 2">DSM 7382</strain>
    </source>
</reference>
<dbReference type="EMBL" id="JASBNA010000007">
    <property type="protein sequence ID" value="KAK7690097.1"/>
    <property type="molecule type" value="Genomic_DNA"/>
</dbReference>